<name>A0ABU8F5S6_9BACI</name>
<dbReference type="PANTHER" id="PTHR35792:SF3">
    <property type="entry name" value="IG HYPOTHETICAL 17707"/>
    <property type="match status" value="1"/>
</dbReference>
<dbReference type="InterPro" id="IPR052928">
    <property type="entry name" value="Desiccation-related_membrane"/>
</dbReference>
<keyword evidence="2" id="KW-1185">Reference proteome</keyword>
<reference evidence="1 2" key="1">
    <citation type="submission" date="2024-01" db="EMBL/GenBank/DDBJ databases">
        <title>Seven novel Bacillus-like species.</title>
        <authorList>
            <person name="Liu G."/>
        </authorList>
    </citation>
    <scope>NUCLEOTIDE SEQUENCE [LARGE SCALE GENOMIC DNA]</scope>
    <source>
        <strain evidence="1 2">FJAT-51614</strain>
    </source>
</reference>
<dbReference type="PANTHER" id="PTHR35792">
    <property type="entry name" value="GENERAL STRESS PROTEIN"/>
    <property type="match status" value="1"/>
</dbReference>
<evidence type="ECO:0000313" key="1">
    <source>
        <dbReference type="EMBL" id="MEI4770368.1"/>
    </source>
</evidence>
<dbReference type="EMBL" id="JBAWSY010000008">
    <property type="protein sequence ID" value="MEI4770368.1"/>
    <property type="molecule type" value="Genomic_DNA"/>
</dbReference>
<dbReference type="Pfam" id="PF12732">
    <property type="entry name" value="YtxH"/>
    <property type="match status" value="1"/>
</dbReference>
<organism evidence="1 2">
    <name type="scientific">Psychrobacillus mangrovi</name>
    <dbReference type="NCBI Taxonomy" id="3117745"/>
    <lineage>
        <taxon>Bacteria</taxon>
        <taxon>Bacillati</taxon>
        <taxon>Bacillota</taxon>
        <taxon>Bacilli</taxon>
        <taxon>Bacillales</taxon>
        <taxon>Bacillaceae</taxon>
        <taxon>Psychrobacillus</taxon>
    </lineage>
</organism>
<accession>A0ABU8F5S6</accession>
<evidence type="ECO:0000313" key="2">
    <source>
        <dbReference type="Proteomes" id="UP001364890"/>
    </source>
</evidence>
<dbReference type="InterPro" id="IPR024623">
    <property type="entry name" value="YtxH"/>
</dbReference>
<dbReference type="Proteomes" id="UP001364890">
    <property type="component" value="Unassembled WGS sequence"/>
</dbReference>
<proteinExistence type="predicted"/>
<dbReference type="RefSeq" id="WP_336497929.1">
    <property type="nucleotide sequence ID" value="NZ_JBAWSY010000008.1"/>
</dbReference>
<gene>
    <name evidence="1" type="ORF">WAX74_12050</name>
</gene>
<comment type="caution">
    <text evidence="1">The sequence shown here is derived from an EMBL/GenBank/DDBJ whole genome shotgun (WGS) entry which is preliminary data.</text>
</comment>
<protein>
    <submittedName>
        <fullName evidence="1">YtxH domain-containing protein</fullName>
    </submittedName>
</protein>
<sequence>MKVSQFLIGIATGAIAGSVSVLLSTPQSGSELRSSLKTTSLDYKDKLKEVQIKLQDLKSSISQLSKASKEVVPETIEGFKKDITEWKNETTPLQHQLQAEIQSIQLAIEELEKTLPKPKEKVLN</sequence>